<gene>
    <name evidence="2" type="ORF">BO70DRAFT_432789</name>
</gene>
<feature type="compositionally biased region" description="Polar residues" evidence="1">
    <location>
        <begin position="206"/>
        <end position="244"/>
    </location>
</feature>
<evidence type="ECO:0000313" key="2">
    <source>
        <dbReference type="EMBL" id="PWY68461.1"/>
    </source>
</evidence>
<sequence length="608" mass="67125">MSSHRVIQDSDDEDDPLVGPEADTTHVDMQDGPAHYHQPQETGHGSHMNVNFDQFLKSQESVPLGPSSSQQRREERWIPAKMGRGSLGSMMTEIGMAQQRLFDDDEAQYVDHTRYAELAQVPVQEQAAPELELPAPGGINHIDHGYIELPEQHDEDTLSDLQPTLPDPPLQHVPGQEPSFYEPTQIDPLPLPHTHEPTAQTRKRTSSNYTLSTGASYNIFESSLRPSDNSYPESNHPPTHSTGSGLAYKSPRRHNSALVDPYSPHDTEPFSSARLNRSKSDNAAQQSQHSVDELAAPVPVPVPAPAPASIPGVEKKRGRKKKQSLPENDEDDDLAHHNPPVIPDGTVSLNKPEKRKPGRPPKNAKPLHDDQNDEHDLLLGPEEPDPAPTLPNNPDNTSANSLPLTINESPEIPTDPSLPPQTEPPVPNPKPSKKSPKEPKKKKLKRGKTMSITQTKTYHSDIEEDVIWVDERPLVPPGADKPLPPPPPPPQDHHRPADELEEQQNPEPEAEDTTLPDAAAATAAREPESVPAPPAPKKRGRKRKNPVDEPPPPIQEEEQPQQHQGAEDLVVDPTPNPEPNPEPELQPDHTHHQHHHNPNKTQQPPAHP</sequence>
<feature type="region of interest" description="Disordered" evidence="1">
    <location>
        <begin position="154"/>
        <end position="608"/>
    </location>
</feature>
<feature type="compositionally biased region" description="Basic and acidic residues" evidence="1">
    <location>
        <begin position="366"/>
        <end position="377"/>
    </location>
</feature>
<dbReference type="OrthoDB" id="5404794at2759"/>
<name>A0A317V599_9EURO</name>
<accession>A0A317V599</accession>
<feature type="compositionally biased region" description="Polar residues" evidence="1">
    <location>
        <begin position="269"/>
        <end position="289"/>
    </location>
</feature>
<proteinExistence type="predicted"/>
<feature type="compositionally biased region" description="Acidic residues" evidence="1">
    <location>
        <begin position="499"/>
        <end position="514"/>
    </location>
</feature>
<comment type="caution">
    <text evidence="2">The sequence shown here is derived from an EMBL/GenBank/DDBJ whole genome shotgun (WGS) entry which is preliminary data.</text>
</comment>
<protein>
    <submittedName>
        <fullName evidence="2">Uncharacterized protein</fullName>
    </submittedName>
</protein>
<dbReference type="AlphaFoldDB" id="A0A317V599"/>
<organism evidence="2 3">
    <name type="scientific">Aspergillus heteromorphus CBS 117.55</name>
    <dbReference type="NCBI Taxonomy" id="1448321"/>
    <lineage>
        <taxon>Eukaryota</taxon>
        <taxon>Fungi</taxon>
        <taxon>Dikarya</taxon>
        <taxon>Ascomycota</taxon>
        <taxon>Pezizomycotina</taxon>
        <taxon>Eurotiomycetes</taxon>
        <taxon>Eurotiomycetidae</taxon>
        <taxon>Eurotiales</taxon>
        <taxon>Aspergillaceae</taxon>
        <taxon>Aspergillus</taxon>
        <taxon>Aspergillus subgen. Circumdati</taxon>
    </lineage>
</organism>
<feature type="compositionally biased region" description="Polar residues" evidence="1">
    <location>
        <begin position="39"/>
        <end position="70"/>
    </location>
</feature>
<feature type="compositionally biased region" description="Pro residues" evidence="1">
    <location>
        <begin position="298"/>
        <end position="308"/>
    </location>
</feature>
<feature type="region of interest" description="Disordered" evidence="1">
    <location>
        <begin position="1"/>
        <end position="74"/>
    </location>
</feature>
<keyword evidence="3" id="KW-1185">Reference proteome</keyword>
<dbReference type="EMBL" id="MSFL01000036">
    <property type="protein sequence ID" value="PWY68461.1"/>
    <property type="molecule type" value="Genomic_DNA"/>
</dbReference>
<dbReference type="Proteomes" id="UP000247233">
    <property type="component" value="Unassembled WGS sequence"/>
</dbReference>
<feature type="compositionally biased region" description="Basic residues" evidence="1">
    <location>
        <begin position="431"/>
        <end position="448"/>
    </location>
</feature>
<dbReference type="RefSeq" id="XP_025395270.1">
    <property type="nucleotide sequence ID" value="XM_025548350.1"/>
</dbReference>
<feature type="compositionally biased region" description="Pro residues" evidence="1">
    <location>
        <begin position="416"/>
        <end position="430"/>
    </location>
</feature>
<evidence type="ECO:0000313" key="3">
    <source>
        <dbReference type="Proteomes" id="UP000247233"/>
    </source>
</evidence>
<feature type="compositionally biased region" description="Low complexity" evidence="1">
    <location>
        <begin position="599"/>
        <end position="608"/>
    </location>
</feature>
<feature type="compositionally biased region" description="Polar residues" evidence="1">
    <location>
        <begin position="392"/>
        <end position="408"/>
    </location>
</feature>
<evidence type="ECO:0000256" key="1">
    <source>
        <dbReference type="SAM" id="MobiDB-lite"/>
    </source>
</evidence>
<feature type="compositionally biased region" description="Pro residues" evidence="1">
    <location>
        <begin position="574"/>
        <end position="584"/>
    </location>
</feature>
<feature type="compositionally biased region" description="Low complexity" evidence="1">
    <location>
        <begin position="515"/>
        <end position="524"/>
    </location>
</feature>
<dbReference type="VEuPathDB" id="FungiDB:BO70DRAFT_432789"/>
<reference evidence="2 3" key="1">
    <citation type="submission" date="2016-12" db="EMBL/GenBank/DDBJ databases">
        <title>The genomes of Aspergillus section Nigri reveals drivers in fungal speciation.</title>
        <authorList>
            <consortium name="DOE Joint Genome Institute"/>
            <person name="Vesth T.C."/>
            <person name="Nybo J."/>
            <person name="Theobald S."/>
            <person name="Brandl J."/>
            <person name="Frisvad J.C."/>
            <person name="Nielsen K.F."/>
            <person name="Lyhne E.K."/>
            <person name="Kogle M.E."/>
            <person name="Kuo A."/>
            <person name="Riley R."/>
            <person name="Clum A."/>
            <person name="Nolan M."/>
            <person name="Lipzen A."/>
            <person name="Salamov A."/>
            <person name="Henrissat B."/>
            <person name="Wiebenga A."/>
            <person name="De Vries R.P."/>
            <person name="Grigoriev I.V."/>
            <person name="Mortensen U.H."/>
            <person name="Andersen M.R."/>
            <person name="Baker S.E."/>
        </authorList>
    </citation>
    <scope>NUCLEOTIDE SEQUENCE [LARGE SCALE GENOMIC DNA]</scope>
    <source>
        <strain evidence="2 3">CBS 117.55</strain>
    </source>
</reference>
<dbReference type="GeneID" id="37070587"/>